<dbReference type="AlphaFoldDB" id="A0A6B3RC35"/>
<name>A0A6B3RC35_9FLAO</name>
<accession>A0A6B3RC35</accession>
<organism evidence="1 2">
    <name type="scientific">Psychroflexus aurantiacus</name>
    <dbReference type="NCBI Taxonomy" id="2709310"/>
    <lineage>
        <taxon>Bacteria</taxon>
        <taxon>Pseudomonadati</taxon>
        <taxon>Bacteroidota</taxon>
        <taxon>Flavobacteriia</taxon>
        <taxon>Flavobacteriales</taxon>
        <taxon>Flavobacteriaceae</taxon>
        <taxon>Psychroflexus</taxon>
    </lineage>
</organism>
<comment type="caution">
    <text evidence="1">The sequence shown here is derived from an EMBL/GenBank/DDBJ whole genome shotgun (WGS) entry which is preliminary data.</text>
</comment>
<sequence>QLNTGEAYALMVRGGRELDLNLNNTQLGSATTLRFTGELVTGDFPVVGLAPNNLEFSLVANPYQAQVDIEDLLFDADAANINIAHVWIYDPNLAVHGGYAALDMQGSGTVPLGSKATKFLQPNQSVFVQITGNSPALTFKETHKKDSGKEFTNGTFSVDHTGKLDITLRRHHQSEYVLVDGVRLYFEESF</sequence>
<dbReference type="EMBL" id="JAAIKD010000041">
    <property type="protein sequence ID" value="NEV95104.1"/>
    <property type="molecule type" value="Genomic_DNA"/>
</dbReference>
<evidence type="ECO:0000313" key="2">
    <source>
        <dbReference type="Proteomes" id="UP000478505"/>
    </source>
</evidence>
<gene>
    <name evidence="1" type="ORF">G3567_13260</name>
</gene>
<evidence type="ECO:0000313" key="1">
    <source>
        <dbReference type="EMBL" id="NEV95104.1"/>
    </source>
</evidence>
<keyword evidence="2" id="KW-1185">Reference proteome</keyword>
<feature type="non-terminal residue" evidence="1">
    <location>
        <position position="190"/>
    </location>
</feature>
<feature type="non-terminal residue" evidence="1">
    <location>
        <position position="1"/>
    </location>
</feature>
<proteinExistence type="predicted"/>
<reference evidence="1 2" key="1">
    <citation type="submission" date="2020-02" db="EMBL/GenBank/DDBJ databases">
        <title>Flavobacteriaceae Psychroflexus bacterium YR1-1, complete genome.</title>
        <authorList>
            <person name="Li Y."/>
            <person name="Wu S."/>
        </authorList>
    </citation>
    <scope>NUCLEOTIDE SEQUENCE [LARGE SCALE GENOMIC DNA]</scope>
    <source>
        <strain evidence="1 2">YR1-1</strain>
    </source>
</reference>
<protein>
    <submittedName>
        <fullName evidence="1">Uncharacterized protein</fullName>
    </submittedName>
</protein>
<dbReference type="Proteomes" id="UP000478505">
    <property type="component" value="Unassembled WGS sequence"/>
</dbReference>